<dbReference type="EMBL" id="UZAL01038284">
    <property type="protein sequence ID" value="VDP73358.1"/>
    <property type="molecule type" value="Genomic_DNA"/>
</dbReference>
<organism evidence="1 2">
    <name type="scientific">Schistosoma mattheei</name>
    <dbReference type="NCBI Taxonomy" id="31246"/>
    <lineage>
        <taxon>Eukaryota</taxon>
        <taxon>Metazoa</taxon>
        <taxon>Spiralia</taxon>
        <taxon>Lophotrochozoa</taxon>
        <taxon>Platyhelminthes</taxon>
        <taxon>Trematoda</taxon>
        <taxon>Digenea</taxon>
        <taxon>Strigeidida</taxon>
        <taxon>Schistosomatoidea</taxon>
        <taxon>Schistosomatidae</taxon>
        <taxon>Schistosoma</taxon>
    </lineage>
</organism>
<reference evidence="1 2" key="1">
    <citation type="submission" date="2018-11" db="EMBL/GenBank/DDBJ databases">
        <authorList>
            <consortium name="Pathogen Informatics"/>
        </authorList>
    </citation>
    <scope>NUCLEOTIDE SEQUENCE [LARGE SCALE GENOMIC DNA]</scope>
    <source>
        <strain>Denwood</strain>
        <strain evidence="2">Zambia</strain>
    </source>
</reference>
<dbReference type="AlphaFoldDB" id="A0A183PS24"/>
<name>A0A183PS24_9TREM</name>
<dbReference type="Proteomes" id="UP000269396">
    <property type="component" value="Unassembled WGS sequence"/>
</dbReference>
<accession>A0A183PS24</accession>
<proteinExistence type="predicted"/>
<gene>
    <name evidence="1" type="ORF">SMTD_LOCUS17162</name>
</gene>
<evidence type="ECO:0000313" key="1">
    <source>
        <dbReference type="EMBL" id="VDP73358.1"/>
    </source>
</evidence>
<sequence>MFPIIIHSSCPMFKSNLNNQSIIGFNFQTNQYDNEKVLIFQPNNNNNNLYQLQTGLFHLYLNKQSIIDLDITQSINKTIKMIKPNIEKINTSKINKNVTMINNKSMKLINKPMNLLDDIYKEKLNEIGYRIHELKFTCIFRICKQLAWCSWVSLIVSGVVFFNVCMSITSMKLEDIHKL</sequence>
<dbReference type="STRING" id="31246.A0A183PS24"/>
<evidence type="ECO:0000313" key="2">
    <source>
        <dbReference type="Proteomes" id="UP000269396"/>
    </source>
</evidence>
<keyword evidence="2" id="KW-1185">Reference proteome</keyword>
<protein>
    <submittedName>
        <fullName evidence="1">Uncharacterized protein</fullName>
    </submittedName>
</protein>